<feature type="transmembrane region" description="Helical" evidence="1">
    <location>
        <begin position="28"/>
        <end position="49"/>
    </location>
</feature>
<protein>
    <submittedName>
        <fullName evidence="3">Endonuclease/exonuclease/phosphatase family metal-dependent hydrolase</fullName>
    </submittedName>
</protein>
<sequence length="299" mass="31982">MWGSVVLFAGWAVGWVVGWDLGFRWVQLVSFTPYVAGVSVGVPVVALVLRRWKAAAVGLVTALVLVAGVVPRVVGDGEPVAGGPEVRALSVNTLHGRTRPGRILELVRELRPDVLSVQELWTEDRAELDRLGLQEVLPHRLDGTNGTSLFSRYPVVSPGPSPGGSVRGEVTVPGFAEPVEVVAVHTCAPVHPGKAECWRASQATVPAATPDGRIRILVGDFNATFDHATFRRVLDTGYRSASAALGDGLEATWHARAHPLPGIVIDHVLADRRVAVLGYATRALPGSDHRAVYARLRLP</sequence>
<keyword evidence="4" id="KW-1185">Reference proteome</keyword>
<feature type="transmembrane region" description="Helical" evidence="1">
    <location>
        <begin position="56"/>
        <end position="74"/>
    </location>
</feature>
<keyword evidence="1" id="KW-0472">Membrane</keyword>
<keyword evidence="3" id="KW-0269">Exonuclease</keyword>
<dbReference type="AlphaFoldDB" id="A0A3N1CT92"/>
<reference evidence="3 4" key="1">
    <citation type="submission" date="2018-11" db="EMBL/GenBank/DDBJ databases">
        <title>Sequencing the genomes of 1000 actinobacteria strains.</title>
        <authorList>
            <person name="Klenk H.-P."/>
        </authorList>
    </citation>
    <scope>NUCLEOTIDE SEQUENCE [LARGE SCALE GENOMIC DNA]</scope>
    <source>
        <strain evidence="3 4">DSM 44254</strain>
    </source>
</reference>
<dbReference type="InterPro" id="IPR036691">
    <property type="entry name" value="Endo/exonu/phosph_ase_sf"/>
</dbReference>
<keyword evidence="1" id="KW-0812">Transmembrane</keyword>
<dbReference type="GO" id="GO:0004527">
    <property type="term" value="F:exonuclease activity"/>
    <property type="evidence" value="ECO:0007669"/>
    <property type="project" value="UniProtKB-KW"/>
</dbReference>
<evidence type="ECO:0000313" key="3">
    <source>
        <dbReference type="EMBL" id="ROO84435.1"/>
    </source>
</evidence>
<keyword evidence="3" id="KW-0378">Hydrolase</keyword>
<dbReference type="Pfam" id="PF03372">
    <property type="entry name" value="Exo_endo_phos"/>
    <property type="match status" value="1"/>
</dbReference>
<evidence type="ECO:0000256" key="1">
    <source>
        <dbReference type="SAM" id="Phobius"/>
    </source>
</evidence>
<gene>
    <name evidence="3" type="ORF">EDD29_1958</name>
</gene>
<keyword evidence="3" id="KW-0255">Endonuclease</keyword>
<dbReference type="EMBL" id="RJKE01000001">
    <property type="protein sequence ID" value="ROO84435.1"/>
    <property type="molecule type" value="Genomic_DNA"/>
</dbReference>
<dbReference type="Gene3D" id="3.60.10.10">
    <property type="entry name" value="Endonuclease/exonuclease/phosphatase"/>
    <property type="match status" value="1"/>
</dbReference>
<dbReference type="Proteomes" id="UP000272400">
    <property type="component" value="Unassembled WGS sequence"/>
</dbReference>
<dbReference type="SUPFAM" id="SSF56219">
    <property type="entry name" value="DNase I-like"/>
    <property type="match status" value="1"/>
</dbReference>
<keyword evidence="3" id="KW-0540">Nuclease</keyword>
<accession>A0A3N1CT92</accession>
<comment type="caution">
    <text evidence="3">The sequence shown here is derived from an EMBL/GenBank/DDBJ whole genome shotgun (WGS) entry which is preliminary data.</text>
</comment>
<proteinExistence type="predicted"/>
<keyword evidence="1" id="KW-1133">Transmembrane helix</keyword>
<organism evidence="3 4">
    <name type="scientific">Actinocorallia herbida</name>
    <dbReference type="NCBI Taxonomy" id="58109"/>
    <lineage>
        <taxon>Bacteria</taxon>
        <taxon>Bacillati</taxon>
        <taxon>Actinomycetota</taxon>
        <taxon>Actinomycetes</taxon>
        <taxon>Streptosporangiales</taxon>
        <taxon>Thermomonosporaceae</taxon>
        <taxon>Actinocorallia</taxon>
    </lineage>
</organism>
<evidence type="ECO:0000259" key="2">
    <source>
        <dbReference type="Pfam" id="PF03372"/>
    </source>
</evidence>
<evidence type="ECO:0000313" key="4">
    <source>
        <dbReference type="Proteomes" id="UP000272400"/>
    </source>
</evidence>
<dbReference type="GO" id="GO:0004519">
    <property type="term" value="F:endonuclease activity"/>
    <property type="evidence" value="ECO:0007669"/>
    <property type="project" value="UniProtKB-KW"/>
</dbReference>
<name>A0A3N1CT92_9ACTN</name>
<feature type="domain" description="Endonuclease/exonuclease/phosphatase" evidence="2">
    <location>
        <begin position="89"/>
        <end position="289"/>
    </location>
</feature>
<dbReference type="InterPro" id="IPR005135">
    <property type="entry name" value="Endo/exonuclease/phosphatase"/>
</dbReference>